<name>X1UDB8_9ZZZZ</name>
<sequence>MKKSLIKSLALLFVSILLISGCSRKPENHPRIYVSDKTKTDFLSSANSVEWKKRLIEDKKANLDNYLALCAEDPEWLVSRLQMNWKTRHNRVFLIGGKFSHSGGEAPVPTVRYSGSRDWATDYLSPELEEVEPYFDDPRGMYLEHKTTGEKEWVHPSETGHIIEGINRKGNGTGS</sequence>
<dbReference type="PROSITE" id="PS51257">
    <property type="entry name" value="PROKAR_LIPOPROTEIN"/>
    <property type="match status" value="1"/>
</dbReference>
<reference evidence="1" key="1">
    <citation type="journal article" date="2014" name="Front. Microbiol.">
        <title>High frequency of phylogenetically diverse reductive dehalogenase-homologous genes in deep subseafloor sedimentary metagenomes.</title>
        <authorList>
            <person name="Kawai M."/>
            <person name="Futagami T."/>
            <person name="Toyoda A."/>
            <person name="Takaki Y."/>
            <person name="Nishi S."/>
            <person name="Hori S."/>
            <person name="Arai W."/>
            <person name="Tsubouchi T."/>
            <person name="Morono Y."/>
            <person name="Uchiyama I."/>
            <person name="Ito T."/>
            <person name="Fujiyama A."/>
            <person name="Inagaki F."/>
            <person name="Takami H."/>
        </authorList>
    </citation>
    <scope>NUCLEOTIDE SEQUENCE</scope>
    <source>
        <strain evidence="1">Expedition CK06-06</strain>
    </source>
</reference>
<proteinExistence type="predicted"/>
<comment type="caution">
    <text evidence="1">The sequence shown here is derived from an EMBL/GenBank/DDBJ whole genome shotgun (WGS) entry which is preliminary data.</text>
</comment>
<evidence type="ECO:0000313" key="1">
    <source>
        <dbReference type="EMBL" id="GAJ15508.1"/>
    </source>
</evidence>
<organism evidence="1">
    <name type="scientific">marine sediment metagenome</name>
    <dbReference type="NCBI Taxonomy" id="412755"/>
    <lineage>
        <taxon>unclassified sequences</taxon>
        <taxon>metagenomes</taxon>
        <taxon>ecological metagenomes</taxon>
    </lineage>
</organism>
<feature type="non-terminal residue" evidence="1">
    <location>
        <position position="175"/>
    </location>
</feature>
<gene>
    <name evidence="1" type="ORF">S12H4_46348</name>
</gene>
<protein>
    <recommendedName>
        <fullName evidence="2">Lipoprotein</fullName>
    </recommendedName>
</protein>
<evidence type="ECO:0008006" key="2">
    <source>
        <dbReference type="Google" id="ProtNLM"/>
    </source>
</evidence>
<dbReference type="EMBL" id="BARW01028745">
    <property type="protein sequence ID" value="GAJ15508.1"/>
    <property type="molecule type" value="Genomic_DNA"/>
</dbReference>
<accession>X1UDB8</accession>
<dbReference type="AlphaFoldDB" id="X1UDB8"/>